<organism evidence="3 4">
    <name type="scientific">Siminovitchia terrae</name>
    <name type="common">Bacillus terrae</name>
    <dbReference type="NCBI Taxonomy" id="1914933"/>
    <lineage>
        <taxon>Bacteria</taxon>
        <taxon>Bacillati</taxon>
        <taxon>Bacillota</taxon>
        <taxon>Bacilli</taxon>
        <taxon>Bacillales</taxon>
        <taxon>Bacillaceae</taxon>
        <taxon>Siminovitchia</taxon>
    </lineage>
</organism>
<dbReference type="RefSeq" id="WP_120116839.1">
    <property type="nucleotide sequence ID" value="NZ_QYTW02000013.1"/>
</dbReference>
<reference evidence="3 4" key="1">
    <citation type="submission" date="2018-12" db="EMBL/GenBank/DDBJ databases">
        <authorList>
            <person name="Sun L."/>
            <person name="Chen Z."/>
        </authorList>
    </citation>
    <scope>NUCLEOTIDE SEQUENCE [LARGE SCALE GENOMIC DNA]</scope>
    <source>
        <strain evidence="3 4">LMG 29736</strain>
    </source>
</reference>
<dbReference type="AlphaFoldDB" id="A0A429X7E0"/>
<feature type="domain" description="ABC-three component systems C-terminal" evidence="2">
    <location>
        <begin position="198"/>
        <end position="407"/>
    </location>
</feature>
<evidence type="ECO:0000256" key="1">
    <source>
        <dbReference type="ARBA" id="ARBA00022825"/>
    </source>
</evidence>
<sequence length="455" mass="52341">MEIFRELAVKIQGLGKAKGSGCIYEFDNKEGTKYVLTAQHCLTNEPTKRNFTREEIDFIKIFDHENNELNIDSINIPADCDLDFAVIEVKTSKIYKNINILSPVSSMSCTFFGFPRYLEFDQNSGDPMTGNIIELTDTCYMTIQNEHGHLDDGENDAKDNTVGFSGSGIYHINATGSYLIGILVRLRGSKGIHGRLQGINISIINKFLKEQNLCELIPFELSQFDMYLDEIIDEQHDKVKAIIKKNFRDKVIDINPVFISEKLREKLFIPYEFNGNLLNVKLWEGWLRLILYICLYKNIKLEASNINEHLFLGEHSTSNKRFYYSEAKRMATFVSDLYAGAYKDIKANDLVFVNSENIKGPKVPNQDVIHSIVLQIDDVMYDHGIDISTDKEYKKIRVVHLDYILEELETELIKFMACDRSTGEIEQKFIECLKKLFKECEYVIEGEAAKVEVDK</sequence>
<gene>
    <name evidence="3" type="ORF">D5F11_013400</name>
</gene>
<name>A0A429X7E0_SIMTE</name>
<keyword evidence="1" id="KW-0645">Protease</keyword>
<keyword evidence="1" id="KW-0720">Serine protease</keyword>
<dbReference type="GO" id="GO:0008236">
    <property type="term" value="F:serine-type peptidase activity"/>
    <property type="evidence" value="ECO:0007669"/>
    <property type="project" value="UniProtKB-KW"/>
</dbReference>
<protein>
    <recommendedName>
        <fullName evidence="2">ABC-three component systems C-terminal domain-containing protein</fullName>
    </recommendedName>
</protein>
<dbReference type="EMBL" id="QYTW02000013">
    <property type="protein sequence ID" value="RST59123.1"/>
    <property type="molecule type" value="Genomic_DNA"/>
</dbReference>
<dbReference type="Proteomes" id="UP000287296">
    <property type="component" value="Unassembled WGS sequence"/>
</dbReference>
<keyword evidence="1" id="KW-0378">Hydrolase</keyword>
<dbReference type="InterPro" id="IPR046916">
    <property type="entry name" value="ABC-3C_CTD4"/>
</dbReference>
<accession>A0A429X7E0</accession>
<dbReference type="InterPro" id="IPR009003">
    <property type="entry name" value="Peptidase_S1_PA"/>
</dbReference>
<dbReference type="SUPFAM" id="SSF50494">
    <property type="entry name" value="Trypsin-like serine proteases"/>
    <property type="match status" value="1"/>
</dbReference>
<comment type="caution">
    <text evidence="3">The sequence shown here is derived from an EMBL/GenBank/DDBJ whole genome shotgun (WGS) entry which is preliminary data.</text>
</comment>
<proteinExistence type="predicted"/>
<evidence type="ECO:0000313" key="4">
    <source>
        <dbReference type="Proteomes" id="UP000287296"/>
    </source>
</evidence>
<dbReference type="Pfam" id="PF20280">
    <property type="entry name" value="CTD4"/>
    <property type="match status" value="1"/>
</dbReference>
<evidence type="ECO:0000259" key="2">
    <source>
        <dbReference type="Pfam" id="PF20280"/>
    </source>
</evidence>
<evidence type="ECO:0000313" key="3">
    <source>
        <dbReference type="EMBL" id="RST59123.1"/>
    </source>
</evidence>